<keyword evidence="2" id="KW-1185">Reference proteome</keyword>
<dbReference type="Proteomes" id="UP000054359">
    <property type="component" value="Unassembled WGS sequence"/>
</dbReference>
<dbReference type="AlphaFoldDB" id="A0A087U173"/>
<accession>A0A087U173</accession>
<organism evidence="1 2">
    <name type="scientific">Stegodyphus mimosarum</name>
    <name type="common">African social velvet spider</name>
    <dbReference type="NCBI Taxonomy" id="407821"/>
    <lineage>
        <taxon>Eukaryota</taxon>
        <taxon>Metazoa</taxon>
        <taxon>Ecdysozoa</taxon>
        <taxon>Arthropoda</taxon>
        <taxon>Chelicerata</taxon>
        <taxon>Arachnida</taxon>
        <taxon>Araneae</taxon>
        <taxon>Araneomorphae</taxon>
        <taxon>Entelegynae</taxon>
        <taxon>Eresoidea</taxon>
        <taxon>Eresidae</taxon>
        <taxon>Stegodyphus</taxon>
    </lineage>
</organism>
<name>A0A087U173_STEMI</name>
<feature type="non-terminal residue" evidence="1">
    <location>
        <position position="51"/>
    </location>
</feature>
<dbReference type="OrthoDB" id="6435004at2759"/>
<sequence length="51" mass="5942">MEEKTVVCHILRNYTLESLDPRDAIPPAPELILRSSKPIRIKFSSRYSKEI</sequence>
<evidence type="ECO:0000313" key="1">
    <source>
        <dbReference type="EMBL" id="KFM71112.1"/>
    </source>
</evidence>
<gene>
    <name evidence="1" type="ORF">X975_09991</name>
</gene>
<protein>
    <submittedName>
        <fullName evidence="1">Uncharacterized protein</fullName>
    </submittedName>
</protein>
<dbReference type="OMA" id="YCVILEY"/>
<evidence type="ECO:0000313" key="2">
    <source>
        <dbReference type="Proteomes" id="UP000054359"/>
    </source>
</evidence>
<reference evidence="1 2" key="1">
    <citation type="submission" date="2013-11" db="EMBL/GenBank/DDBJ databases">
        <title>Genome sequencing of Stegodyphus mimosarum.</title>
        <authorList>
            <person name="Bechsgaard J."/>
        </authorList>
    </citation>
    <scope>NUCLEOTIDE SEQUENCE [LARGE SCALE GENOMIC DNA]</scope>
</reference>
<dbReference type="EMBL" id="KK117680">
    <property type="protein sequence ID" value="KFM71112.1"/>
    <property type="molecule type" value="Genomic_DNA"/>
</dbReference>
<proteinExistence type="predicted"/>